<feature type="region of interest" description="Disordered" evidence="1">
    <location>
        <begin position="1"/>
        <end position="43"/>
    </location>
</feature>
<dbReference type="RefSeq" id="WP_285737212.1">
    <property type="nucleotide sequence ID" value="NZ_BSSA01000012.1"/>
</dbReference>
<reference evidence="2" key="1">
    <citation type="submission" date="2023-02" db="EMBL/GenBank/DDBJ databases">
        <title>Kitasatospora phosalacinea NBRC 14627.</title>
        <authorList>
            <person name="Ichikawa N."/>
            <person name="Sato H."/>
            <person name="Tonouchi N."/>
        </authorList>
    </citation>
    <scope>NUCLEOTIDE SEQUENCE</scope>
    <source>
        <strain evidence="2">NBRC 14627</strain>
    </source>
</reference>
<name>A0A9W6V3N5_9ACTN</name>
<comment type="caution">
    <text evidence="2">The sequence shown here is derived from an EMBL/GenBank/DDBJ whole genome shotgun (WGS) entry which is preliminary data.</text>
</comment>
<sequence length="136" mass="14613">MTQPLPGAGPFADDPNRKAPSSAPVPLPHAPATGYPPTGSGHRAKSALVLLPELYAFCREQVEEEFGPGPGTVKDHLLHVLGTAVHRARTGIDPHVLGQSVATVLSVATRYRAHHRYRELGVDDLVEVNPRRRPAP</sequence>
<accession>A0A9W6V3N5</accession>
<evidence type="ECO:0000313" key="3">
    <source>
        <dbReference type="Proteomes" id="UP001165041"/>
    </source>
</evidence>
<dbReference type="Proteomes" id="UP001165041">
    <property type="component" value="Unassembled WGS sequence"/>
</dbReference>
<evidence type="ECO:0000313" key="2">
    <source>
        <dbReference type="EMBL" id="GLW71447.1"/>
    </source>
</evidence>
<evidence type="ECO:0000256" key="1">
    <source>
        <dbReference type="SAM" id="MobiDB-lite"/>
    </source>
</evidence>
<protein>
    <submittedName>
        <fullName evidence="2">Uncharacterized protein</fullName>
    </submittedName>
</protein>
<proteinExistence type="predicted"/>
<dbReference type="EMBL" id="BSSA01000012">
    <property type="protein sequence ID" value="GLW71447.1"/>
    <property type="molecule type" value="Genomic_DNA"/>
</dbReference>
<organism evidence="2 3">
    <name type="scientific">Kitasatospora phosalacinea</name>
    <dbReference type="NCBI Taxonomy" id="2065"/>
    <lineage>
        <taxon>Bacteria</taxon>
        <taxon>Bacillati</taxon>
        <taxon>Actinomycetota</taxon>
        <taxon>Actinomycetes</taxon>
        <taxon>Kitasatosporales</taxon>
        <taxon>Streptomycetaceae</taxon>
        <taxon>Kitasatospora</taxon>
    </lineage>
</organism>
<dbReference type="AlphaFoldDB" id="A0A9W6V3N5"/>
<gene>
    <name evidence="2" type="ORF">Kpho02_37460</name>
</gene>